<dbReference type="EMBL" id="JAQIZT010000016">
    <property type="protein sequence ID" value="KAJ6968212.1"/>
    <property type="molecule type" value="Genomic_DNA"/>
</dbReference>
<reference evidence="2 3" key="1">
    <citation type="journal article" date="2023" name="Mol. Ecol. Resour.">
        <title>Chromosome-level genome assembly of a triploid poplar Populus alba 'Berolinensis'.</title>
        <authorList>
            <person name="Chen S."/>
            <person name="Yu Y."/>
            <person name="Wang X."/>
            <person name="Wang S."/>
            <person name="Zhang T."/>
            <person name="Zhou Y."/>
            <person name="He R."/>
            <person name="Meng N."/>
            <person name="Wang Y."/>
            <person name="Liu W."/>
            <person name="Liu Z."/>
            <person name="Liu J."/>
            <person name="Guo Q."/>
            <person name="Huang H."/>
            <person name="Sederoff R.R."/>
            <person name="Wang G."/>
            <person name="Qu G."/>
            <person name="Chen S."/>
        </authorList>
    </citation>
    <scope>NUCLEOTIDE SEQUENCE [LARGE SCALE GENOMIC DNA]</scope>
    <source>
        <strain evidence="2">SC-2020</strain>
    </source>
</reference>
<dbReference type="PANTHER" id="PTHR47723:SF22">
    <property type="entry name" value="RNASE H TYPE-1 DOMAIN-CONTAINING PROTEIN"/>
    <property type="match status" value="1"/>
</dbReference>
<dbReference type="SUPFAM" id="SSF53098">
    <property type="entry name" value="Ribonuclease H-like"/>
    <property type="match status" value="1"/>
</dbReference>
<dbReference type="InterPro" id="IPR002156">
    <property type="entry name" value="RNaseH_domain"/>
</dbReference>
<keyword evidence="3" id="KW-1185">Reference proteome</keyword>
<evidence type="ECO:0000259" key="1">
    <source>
        <dbReference type="PROSITE" id="PS50879"/>
    </source>
</evidence>
<dbReference type="Pfam" id="PF13966">
    <property type="entry name" value="zf-RVT"/>
    <property type="match status" value="1"/>
</dbReference>
<organism evidence="2 3">
    <name type="scientific">Populus alba x Populus x berolinensis</name>
    <dbReference type="NCBI Taxonomy" id="444605"/>
    <lineage>
        <taxon>Eukaryota</taxon>
        <taxon>Viridiplantae</taxon>
        <taxon>Streptophyta</taxon>
        <taxon>Embryophyta</taxon>
        <taxon>Tracheophyta</taxon>
        <taxon>Spermatophyta</taxon>
        <taxon>Magnoliopsida</taxon>
        <taxon>eudicotyledons</taxon>
        <taxon>Gunneridae</taxon>
        <taxon>Pentapetalae</taxon>
        <taxon>rosids</taxon>
        <taxon>fabids</taxon>
        <taxon>Malpighiales</taxon>
        <taxon>Salicaceae</taxon>
        <taxon>Saliceae</taxon>
        <taxon>Populus</taxon>
    </lineage>
</organism>
<dbReference type="Gene3D" id="3.30.420.10">
    <property type="entry name" value="Ribonuclease H-like superfamily/Ribonuclease H"/>
    <property type="match status" value="1"/>
</dbReference>
<evidence type="ECO:0000313" key="3">
    <source>
        <dbReference type="Proteomes" id="UP001164929"/>
    </source>
</evidence>
<dbReference type="InterPro" id="IPR036397">
    <property type="entry name" value="RNaseH_sf"/>
</dbReference>
<dbReference type="PANTHER" id="PTHR47723">
    <property type="entry name" value="OS05G0353850 PROTEIN"/>
    <property type="match status" value="1"/>
</dbReference>
<dbReference type="InterPro" id="IPR044730">
    <property type="entry name" value="RNase_H-like_dom_plant"/>
</dbReference>
<dbReference type="Proteomes" id="UP001164929">
    <property type="component" value="Chromosome 16"/>
</dbReference>
<dbReference type="AlphaFoldDB" id="A0AAD6PUF7"/>
<accession>A0AAD6PUF7</accession>
<name>A0AAD6PUF7_9ROSI</name>
<proteinExistence type="predicted"/>
<protein>
    <recommendedName>
        <fullName evidence="1">RNase H type-1 domain-containing protein</fullName>
    </recommendedName>
</protein>
<dbReference type="GO" id="GO:0003676">
    <property type="term" value="F:nucleic acid binding"/>
    <property type="evidence" value="ECO:0007669"/>
    <property type="project" value="InterPro"/>
</dbReference>
<sequence>MDKDGEDRLIWKDNNSGRFSVKSLCGLLSPKPSTNNAFSFAGFWKGIVPPKVEIFCWMAIINRLNTRCMLVRRGILSSSESNCPICLVEAESVDHILLHCHKHWLIWSKIIKWWGLVWCCPKSFSDMWSQWSSMVHGNFQRKAWLMLFFSVAWSLWLLRNDLIFQQKTPDYDSIFFLIITRLCLWLKAIHSDFPYSPSDLIRSADGLLRWSNAHSFRIKNIWSPPMINRLKWNVDGSSLGKPGPSGIGGVLRNHHGHVLGMFSIPVGILDSNIAELRAIVKAIDLSASNCHLHHQHLIIESDSVNAIRWMNNPLSRHWKHHNLFSYVNRLKAYFVSITFSHIFRESNCMADGLAKQGVRRSSEFVAWL</sequence>
<dbReference type="CDD" id="cd06222">
    <property type="entry name" value="RNase_H_like"/>
    <property type="match status" value="1"/>
</dbReference>
<dbReference type="PROSITE" id="PS50879">
    <property type="entry name" value="RNASE_H_1"/>
    <property type="match status" value="1"/>
</dbReference>
<dbReference type="Pfam" id="PF13456">
    <property type="entry name" value="RVT_3"/>
    <property type="match status" value="1"/>
</dbReference>
<comment type="caution">
    <text evidence="2">The sequence shown here is derived from an EMBL/GenBank/DDBJ whole genome shotgun (WGS) entry which is preliminary data.</text>
</comment>
<feature type="domain" description="RNase H type-1" evidence="1">
    <location>
        <begin position="226"/>
        <end position="359"/>
    </location>
</feature>
<dbReference type="GO" id="GO:0004523">
    <property type="term" value="F:RNA-DNA hybrid ribonuclease activity"/>
    <property type="evidence" value="ECO:0007669"/>
    <property type="project" value="InterPro"/>
</dbReference>
<dbReference type="InterPro" id="IPR053151">
    <property type="entry name" value="RNase_H-like"/>
</dbReference>
<evidence type="ECO:0000313" key="2">
    <source>
        <dbReference type="EMBL" id="KAJ6968212.1"/>
    </source>
</evidence>
<gene>
    <name evidence="2" type="ORF">NC653_036226</name>
</gene>
<dbReference type="InterPro" id="IPR026960">
    <property type="entry name" value="RVT-Znf"/>
</dbReference>
<dbReference type="InterPro" id="IPR012337">
    <property type="entry name" value="RNaseH-like_sf"/>
</dbReference>